<comment type="similarity">
    <text evidence="5">Belongs to the D-isomer specific 2-hydroxyacid dehydrogenase family. PdxB subfamily.</text>
</comment>
<dbReference type="GO" id="GO:0036001">
    <property type="term" value="P:'de novo' pyridoxal 5'-phosphate biosynthetic process"/>
    <property type="evidence" value="ECO:0007669"/>
    <property type="project" value="TreeGrafter"/>
</dbReference>
<evidence type="ECO:0000259" key="8">
    <source>
        <dbReference type="Pfam" id="PF11890"/>
    </source>
</evidence>
<dbReference type="AlphaFoldDB" id="A0A975FBT3"/>
<dbReference type="Proteomes" id="UP000672009">
    <property type="component" value="Chromosome"/>
</dbReference>
<comment type="subunit">
    <text evidence="5">Homodimer.</text>
</comment>
<protein>
    <recommendedName>
        <fullName evidence="5">Erythronate-4-phosphate dehydrogenase</fullName>
        <ecNumber evidence="5">1.1.1.290</ecNumber>
    </recommendedName>
</protein>
<dbReference type="EMBL" id="CP072793">
    <property type="protein sequence ID" value="QTR54698.1"/>
    <property type="molecule type" value="Genomic_DNA"/>
</dbReference>
<keyword evidence="3 5" id="KW-0520">NAD</keyword>
<dbReference type="PROSITE" id="PS00671">
    <property type="entry name" value="D_2_HYDROXYACID_DH_3"/>
    <property type="match status" value="1"/>
</dbReference>
<dbReference type="EC" id="1.1.1.290" evidence="5"/>
<feature type="active site" description="Proton donor" evidence="5">
    <location>
        <position position="253"/>
    </location>
</feature>
<evidence type="ECO:0000259" key="6">
    <source>
        <dbReference type="Pfam" id="PF00389"/>
    </source>
</evidence>
<name>A0A975FBT3_9GAMM</name>
<comment type="catalytic activity">
    <reaction evidence="5">
        <text>4-phospho-D-erythronate + NAD(+) = (R)-3-hydroxy-2-oxo-4-phosphooxybutanoate + NADH + H(+)</text>
        <dbReference type="Rhea" id="RHEA:18829"/>
        <dbReference type="ChEBI" id="CHEBI:15378"/>
        <dbReference type="ChEBI" id="CHEBI:57540"/>
        <dbReference type="ChEBI" id="CHEBI:57945"/>
        <dbReference type="ChEBI" id="CHEBI:58538"/>
        <dbReference type="ChEBI" id="CHEBI:58766"/>
        <dbReference type="EC" id="1.1.1.290"/>
    </reaction>
</comment>
<feature type="domain" description="D-isomer specific 2-hydroxyacid dehydrogenase catalytic" evidence="6">
    <location>
        <begin position="34"/>
        <end position="281"/>
    </location>
</feature>
<dbReference type="GO" id="GO:0005829">
    <property type="term" value="C:cytosol"/>
    <property type="evidence" value="ECO:0007669"/>
    <property type="project" value="TreeGrafter"/>
</dbReference>
<dbReference type="InterPro" id="IPR036291">
    <property type="entry name" value="NAD(P)-bd_dom_sf"/>
</dbReference>
<dbReference type="SUPFAM" id="SSF51735">
    <property type="entry name" value="NAD(P)-binding Rossmann-fold domains"/>
    <property type="match status" value="1"/>
</dbReference>
<dbReference type="CDD" id="cd12158">
    <property type="entry name" value="ErythrP_dh"/>
    <property type="match status" value="1"/>
</dbReference>
<feature type="binding site" evidence="5">
    <location>
        <position position="256"/>
    </location>
    <ligand>
        <name>NAD(+)</name>
        <dbReference type="ChEBI" id="CHEBI:57540"/>
    </ligand>
</feature>
<dbReference type="KEGG" id="tun:J9260_06310"/>
<evidence type="ECO:0000313" key="9">
    <source>
        <dbReference type="EMBL" id="QTR54698.1"/>
    </source>
</evidence>
<dbReference type="GO" id="GO:0046983">
    <property type="term" value="F:protein dimerization activity"/>
    <property type="evidence" value="ECO:0007669"/>
    <property type="project" value="InterPro"/>
</dbReference>
<dbReference type="PANTHER" id="PTHR42938:SF9">
    <property type="entry name" value="FORMATE DEHYDROGENASE 1"/>
    <property type="match status" value="1"/>
</dbReference>
<reference evidence="9" key="1">
    <citation type="submission" date="2021-04" db="EMBL/GenBank/DDBJ databases">
        <title>Genomics, taxonomy and metabolism of representatives of sulfur bacteria of the genus Thiothrix: Thiothrix fructosivorans QT, Thiothrix unzii A1T and three new species, Thiothrix subterranea sp. nov., Thiothrix litoralis sp. nov. and 'Candidatus Thiothrix anitrata' sp. nov.</title>
        <authorList>
            <person name="Ravin N.V."/>
            <person name="Smolyakov D."/>
            <person name="Rudenko T.S."/>
            <person name="Mardanov A.V."/>
            <person name="Beletsky A.V."/>
            <person name="Markov N.D."/>
            <person name="Fomenkov A.I."/>
            <person name="Roberts R.J."/>
            <person name="Karnachuk O.V."/>
            <person name="Novikov A."/>
            <person name="Grabovich M.Y."/>
        </authorList>
    </citation>
    <scope>NUCLEOTIDE SEQUENCE</scope>
    <source>
        <strain evidence="9">A1</strain>
    </source>
</reference>
<keyword evidence="2 5" id="KW-0560">Oxidoreductase</keyword>
<comment type="pathway">
    <text evidence="5">Cofactor biosynthesis; pyridoxine 5'-phosphate biosynthesis; pyridoxine 5'-phosphate from D-erythrose 4-phosphate: step 2/5.</text>
</comment>
<dbReference type="Gene3D" id="3.30.1370.170">
    <property type="match status" value="1"/>
</dbReference>
<dbReference type="SUPFAM" id="SSF52283">
    <property type="entry name" value="Formate/glycerate dehydrogenase catalytic domain-like"/>
    <property type="match status" value="1"/>
</dbReference>
<dbReference type="InterPro" id="IPR020921">
    <property type="entry name" value="Erythronate-4-P_DHase"/>
</dbReference>
<evidence type="ECO:0000256" key="3">
    <source>
        <dbReference type="ARBA" id="ARBA00023027"/>
    </source>
</evidence>
<evidence type="ECO:0000259" key="7">
    <source>
        <dbReference type="Pfam" id="PF02826"/>
    </source>
</evidence>
<dbReference type="Gene3D" id="3.40.50.720">
    <property type="entry name" value="NAD(P)-binding Rossmann-like Domain"/>
    <property type="match status" value="2"/>
</dbReference>
<dbReference type="Pfam" id="PF02826">
    <property type="entry name" value="2-Hacid_dh_C"/>
    <property type="match status" value="1"/>
</dbReference>
<keyword evidence="1 5" id="KW-0963">Cytoplasm</keyword>
<dbReference type="GO" id="GO:0033711">
    <property type="term" value="F:4-phosphoerythronate dehydrogenase activity"/>
    <property type="evidence" value="ECO:0007669"/>
    <property type="project" value="UniProtKB-EC"/>
</dbReference>
<feature type="binding site" evidence="5">
    <location>
        <position position="147"/>
    </location>
    <ligand>
        <name>NAD(+)</name>
        <dbReference type="ChEBI" id="CHEBI:57540"/>
    </ligand>
</feature>
<proteinExistence type="inferred from homology"/>
<evidence type="ECO:0000313" key="10">
    <source>
        <dbReference type="Proteomes" id="UP000672009"/>
    </source>
</evidence>
<feature type="active site" evidence="5">
    <location>
        <position position="236"/>
    </location>
</feature>
<dbReference type="InterPro" id="IPR029753">
    <property type="entry name" value="D-isomer_DH_CS"/>
</dbReference>
<dbReference type="InterPro" id="IPR024531">
    <property type="entry name" value="Erythronate-4-P_DHase_dimer"/>
</dbReference>
<comment type="function">
    <text evidence="5">Catalyzes the oxidation of erythronate-4-phosphate to 3-hydroxy-2-oxo-4-phosphonooxybutanoate.</text>
</comment>
<evidence type="ECO:0000256" key="4">
    <source>
        <dbReference type="ARBA" id="ARBA00023096"/>
    </source>
</evidence>
<comment type="caution">
    <text evidence="5">Lacks conserved residue(s) required for the propagation of feature annotation.</text>
</comment>
<dbReference type="Pfam" id="PF11890">
    <property type="entry name" value="DUF3410"/>
    <property type="match status" value="1"/>
</dbReference>
<organism evidence="9 10">
    <name type="scientific">Thiothrix unzii</name>
    <dbReference type="NCBI Taxonomy" id="111769"/>
    <lineage>
        <taxon>Bacteria</taxon>
        <taxon>Pseudomonadati</taxon>
        <taxon>Pseudomonadota</taxon>
        <taxon>Gammaproteobacteria</taxon>
        <taxon>Thiotrichales</taxon>
        <taxon>Thiotrichaceae</taxon>
        <taxon>Thiothrix</taxon>
    </lineage>
</organism>
<feature type="domain" description="Erythronate-4-phosphate dehydrogenase dimerisation" evidence="8">
    <location>
        <begin position="304"/>
        <end position="349"/>
    </location>
</feature>
<keyword evidence="10" id="KW-1185">Reference proteome</keyword>
<dbReference type="HAMAP" id="MF_01825">
    <property type="entry name" value="PdxB"/>
    <property type="match status" value="1"/>
</dbReference>
<feature type="binding site" evidence="5">
    <location>
        <position position="231"/>
    </location>
    <ligand>
        <name>NAD(+)</name>
        <dbReference type="ChEBI" id="CHEBI:57540"/>
    </ligand>
</feature>
<feature type="binding site" evidence="5">
    <location>
        <position position="67"/>
    </location>
    <ligand>
        <name>substrate</name>
    </ligand>
</feature>
<gene>
    <name evidence="5" type="primary">pdxB</name>
    <name evidence="9" type="ORF">J9260_06310</name>
</gene>
<evidence type="ECO:0000256" key="1">
    <source>
        <dbReference type="ARBA" id="ARBA00022490"/>
    </source>
</evidence>
<dbReference type="InterPro" id="IPR006140">
    <property type="entry name" value="D-isomer_DH_NAD-bd"/>
</dbReference>
<feature type="binding site" evidence="5">
    <location>
        <position position="257"/>
    </location>
    <ligand>
        <name>substrate</name>
    </ligand>
</feature>
<dbReference type="RefSeq" id="WP_210220173.1">
    <property type="nucleotide sequence ID" value="NZ_CP072793.1"/>
</dbReference>
<accession>A0A975FBT3</accession>
<dbReference type="GO" id="GO:0051287">
    <property type="term" value="F:NAD binding"/>
    <property type="evidence" value="ECO:0007669"/>
    <property type="project" value="InterPro"/>
</dbReference>
<sequence>MLTITLDENIPYAAEAFNTLGQTRLVAGRVMCNADLQDTDILVVRSVTKVNAQLLAGTSVRFVATATAGFDHIDLDYLRKQGIGFARAPGCNAVSAAEYVLAAVSHWSLLRDKPLQGRSIGIIGHGNVGSRVRQLCEAQGLCCVANDPPLQAQGYSGLHSLEAALACDIVTLHVPFTRVGEYPTFRLLDAARINRLRPGTLLLNTARGGVVDESTLLKRLQTRVDLDVVLDTWENEPAINLTMLQHTLLGTPHIAGYSLDGRVRGTEMVYRACCEFLQVQPCWQSPLPPTEPLPNTDTEDKRRDILHAYNIREDDRRMNALLYNKELDVSLHFDQLRKTYPVRREFSGLS</sequence>
<feature type="domain" description="D-isomer specific 2-hydroxyacid dehydrogenase NAD-binding" evidence="7">
    <location>
        <begin position="109"/>
        <end position="255"/>
    </location>
</feature>
<dbReference type="Pfam" id="PF00389">
    <property type="entry name" value="2-Hacid_dh"/>
    <property type="match status" value="1"/>
</dbReference>
<comment type="subcellular location">
    <subcellularLocation>
        <location evidence="5">Cytoplasm</location>
    </subcellularLocation>
</comment>
<dbReference type="GO" id="GO:0008615">
    <property type="term" value="P:pyridoxine biosynthetic process"/>
    <property type="evidence" value="ECO:0007669"/>
    <property type="project" value="UniProtKB-UniRule"/>
</dbReference>
<dbReference type="InterPro" id="IPR006139">
    <property type="entry name" value="D-isomer_2_OHA_DH_cat_dom"/>
</dbReference>
<feature type="active site" evidence="5">
    <location>
        <position position="207"/>
    </location>
</feature>
<dbReference type="InterPro" id="IPR038251">
    <property type="entry name" value="PdxB_dimer_sf"/>
</dbReference>
<dbReference type="PANTHER" id="PTHR42938">
    <property type="entry name" value="FORMATE DEHYDROGENASE 1"/>
    <property type="match status" value="1"/>
</dbReference>
<evidence type="ECO:0000256" key="5">
    <source>
        <dbReference type="HAMAP-Rule" id="MF_01825"/>
    </source>
</evidence>
<feature type="binding site" evidence="5">
    <location>
        <position position="46"/>
    </location>
    <ligand>
        <name>substrate</name>
    </ligand>
</feature>
<keyword evidence="4 5" id="KW-0664">Pyridoxine biosynthesis</keyword>
<evidence type="ECO:0000256" key="2">
    <source>
        <dbReference type="ARBA" id="ARBA00023002"/>
    </source>
</evidence>